<organism evidence="2 3">
    <name type="scientific">Orlajensenia leifsoniae</name>
    <dbReference type="NCBI Taxonomy" id="2561933"/>
    <lineage>
        <taxon>Bacteria</taxon>
        <taxon>Bacillati</taxon>
        <taxon>Actinomycetota</taxon>
        <taxon>Actinomycetes</taxon>
        <taxon>Micrococcales</taxon>
        <taxon>Microbacteriaceae</taxon>
        <taxon>Orlajensenia</taxon>
    </lineage>
</organism>
<reference evidence="2 3" key="1">
    <citation type="journal article" date="2018" name="J. Microbiol.">
        <title>Leifsonia flava sp. nov., a novel actinobacterium isolated from the rhizosphere of Aquilegia viridiflora.</title>
        <authorList>
            <person name="Cai Y."/>
            <person name="Tao W.Z."/>
            <person name="Ma Y.J."/>
            <person name="Cheng J."/>
            <person name="Zhang M.Y."/>
            <person name="Zhang Y.X."/>
        </authorList>
    </citation>
    <scope>NUCLEOTIDE SEQUENCE [LARGE SCALE GENOMIC DNA]</scope>
    <source>
        <strain evidence="2 3">SYP-B2174</strain>
    </source>
</reference>
<keyword evidence="2" id="KW-0808">Transferase</keyword>
<sequence length="350" mass="37167">MSVAVDVAPTKLRRIEVLHVGRRGEVAGGMTQVVNGYLSYPFDDCDLRVIVSRDGSTGPRAMAIFLGAAWRLATLRGRDERVVVVHLSQGGSFVREGLLLRLAHARGFGTVAHLHGSSFPDYAAREPARVATVLRAADSVFVLSAETRAAVLAVLPTAPTELIPNAVPEGTPRAKGKSIVFGGSVSLRKGVDVLVDAWRRIADHDGWTLHIVGPVADPEVVPSELPDAVFHGGLPHAELMELLESAEIAVLPSRDEAMPMFILEALARQDCVVATRVGGIPAVLADGAGSLVDAGDADGLAEALERLMVSDAARDELRAAGTARFQRDYSAAAVYPMVAARWRAVLRGSR</sequence>
<protein>
    <recommendedName>
        <fullName evidence="1">D-inositol 3-phosphate glycosyltransferase</fullName>
    </recommendedName>
</protein>
<evidence type="ECO:0000313" key="2">
    <source>
        <dbReference type="EMBL" id="TFV96978.1"/>
    </source>
</evidence>
<proteinExistence type="predicted"/>
<dbReference type="PANTHER" id="PTHR45947:SF3">
    <property type="entry name" value="SULFOQUINOVOSYL TRANSFERASE SQD2"/>
    <property type="match status" value="1"/>
</dbReference>
<name>A0A4Y9QZ07_9MICO</name>
<keyword evidence="3" id="KW-1185">Reference proteome</keyword>
<comment type="caution">
    <text evidence="2">The sequence shown here is derived from an EMBL/GenBank/DDBJ whole genome shotgun (WGS) entry which is preliminary data.</text>
</comment>
<dbReference type="Pfam" id="PF13692">
    <property type="entry name" value="Glyco_trans_1_4"/>
    <property type="match status" value="1"/>
</dbReference>
<dbReference type="EMBL" id="SPQZ01000004">
    <property type="protein sequence ID" value="TFV96978.1"/>
    <property type="molecule type" value="Genomic_DNA"/>
</dbReference>
<dbReference type="RefSeq" id="WP_135120934.1">
    <property type="nucleotide sequence ID" value="NZ_SPQZ01000004.1"/>
</dbReference>
<dbReference type="Gene3D" id="3.40.50.2000">
    <property type="entry name" value="Glycogen Phosphorylase B"/>
    <property type="match status" value="2"/>
</dbReference>
<dbReference type="SUPFAM" id="SSF53756">
    <property type="entry name" value="UDP-Glycosyltransferase/glycogen phosphorylase"/>
    <property type="match status" value="1"/>
</dbReference>
<dbReference type="InterPro" id="IPR050194">
    <property type="entry name" value="Glycosyltransferase_grp1"/>
</dbReference>
<dbReference type="AlphaFoldDB" id="A0A4Y9QZ07"/>
<evidence type="ECO:0000313" key="3">
    <source>
        <dbReference type="Proteomes" id="UP000298127"/>
    </source>
</evidence>
<accession>A0A4Y9QZ07</accession>
<dbReference type="Proteomes" id="UP000298127">
    <property type="component" value="Unassembled WGS sequence"/>
</dbReference>
<dbReference type="PANTHER" id="PTHR45947">
    <property type="entry name" value="SULFOQUINOVOSYL TRANSFERASE SQD2"/>
    <property type="match status" value="1"/>
</dbReference>
<gene>
    <name evidence="2" type="ORF">E4M00_13050</name>
</gene>
<evidence type="ECO:0000256" key="1">
    <source>
        <dbReference type="ARBA" id="ARBA00021292"/>
    </source>
</evidence>
<dbReference type="GO" id="GO:0016758">
    <property type="term" value="F:hexosyltransferase activity"/>
    <property type="evidence" value="ECO:0007669"/>
    <property type="project" value="TreeGrafter"/>
</dbReference>
<dbReference type="CDD" id="cd03801">
    <property type="entry name" value="GT4_PimA-like"/>
    <property type="match status" value="1"/>
</dbReference>